<dbReference type="GO" id="GO:0050518">
    <property type="term" value="F:2-C-methyl-D-erythritol 4-phosphate cytidylyltransferase activity"/>
    <property type="evidence" value="ECO:0007669"/>
    <property type="project" value="UniProtKB-EC"/>
</dbReference>
<dbReference type="InterPro" id="IPR001228">
    <property type="entry name" value="IspD"/>
</dbReference>
<evidence type="ECO:0000313" key="3">
    <source>
        <dbReference type="EMBL" id="AIE95483.1"/>
    </source>
</evidence>
<dbReference type="InterPro" id="IPR029044">
    <property type="entry name" value="Nucleotide-diphossugar_trans"/>
</dbReference>
<dbReference type="InterPro" id="IPR034683">
    <property type="entry name" value="IspD/TarI"/>
</dbReference>
<dbReference type="NCBIfam" id="TIGR00453">
    <property type="entry name" value="ispD"/>
    <property type="match status" value="1"/>
</dbReference>
<sequence>MHTCAALLLAAGRSERMNGKDKTTINTAGLPLAAHALKIFADCSSIETIVLLCGSENRIALKSIAEEYGNKKVVAVIEGGERRQDSVANGIQVLRTYGRKPPDLVTIHDAARPLVTLDIIKRGLDLAAVHGAAIASTQINDTIKIIERNTESNDLMTVKKTLDRTILRAAQTPQTFKWDLLMQAHSIQNDNVTDDAMLIEALNEPVILYDASTTNLKVTTPEDLAVVEAILSIRATSISPNGS</sequence>
<reference evidence="3" key="1">
    <citation type="journal article" date="2014" name="Genome Biol. Evol.">
        <title>Pangenome evidence for extensive interdomain horizontal transfer affecting lineage core and shell genes in uncultured planktonic thaumarchaeota and euryarchaeota.</title>
        <authorList>
            <person name="Deschamps P."/>
            <person name="Zivanovic Y."/>
            <person name="Moreira D."/>
            <person name="Rodriguez-Valera F."/>
            <person name="Lopez-Garcia P."/>
        </authorList>
    </citation>
    <scope>NUCLEOTIDE SEQUENCE</scope>
</reference>
<dbReference type="InterPro" id="IPR050088">
    <property type="entry name" value="IspD/TarI_cytidylyltransf_bact"/>
</dbReference>
<organism evidence="3">
    <name type="scientific">uncultured marine group II/III euryarchaeote AD1000_66_E09</name>
    <dbReference type="NCBI Taxonomy" id="1457798"/>
    <lineage>
        <taxon>Archaea</taxon>
        <taxon>Methanobacteriati</taxon>
        <taxon>Methanobacteriota</taxon>
        <taxon>environmental samples</taxon>
    </lineage>
</organism>
<protein>
    <submittedName>
        <fullName evidence="3">2-C-methyl-D-erythritol 4-phosphate cytidylyltransferase (IspD)</fullName>
        <ecNumber evidence="3">2.7.7.60</ecNumber>
    </submittedName>
</protein>
<keyword evidence="1 3" id="KW-0808">Transferase</keyword>
<name>A0A075FVY6_9EURY</name>
<dbReference type="GO" id="GO:0008299">
    <property type="term" value="P:isoprenoid biosynthetic process"/>
    <property type="evidence" value="ECO:0007669"/>
    <property type="project" value="InterPro"/>
</dbReference>
<dbReference type="CDD" id="cd02516">
    <property type="entry name" value="CDP-ME_synthetase"/>
    <property type="match status" value="1"/>
</dbReference>
<dbReference type="Gene3D" id="3.90.550.10">
    <property type="entry name" value="Spore Coat Polysaccharide Biosynthesis Protein SpsA, Chain A"/>
    <property type="match status" value="1"/>
</dbReference>
<dbReference type="PANTHER" id="PTHR32125">
    <property type="entry name" value="2-C-METHYL-D-ERYTHRITOL 4-PHOSPHATE CYTIDYLYLTRANSFERASE, CHLOROPLASTIC"/>
    <property type="match status" value="1"/>
</dbReference>
<dbReference type="SUPFAM" id="SSF53448">
    <property type="entry name" value="Nucleotide-diphospho-sugar transferases"/>
    <property type="match status" value="1"/>
</dbReference>
<dbReference type="EMBL" id="KF900453">
    <property type="protein sequence ID" value="AIE95483.1"/>
    <property type="molecule type" value="Genomic_DNA"/>
</dbReference>
<dbReference type="AlphaFoldDB" id="A0A075FVY6"/>
<gene>
    <name evidence="3" type="primary">ispD</name>
</gene>
<evidence type="ECO:0000256" key="1">
    <source>
        <dbReference type="ARBA" id="ARBA00022679"/>
    </source>
</evidence>
<accession>A0A075FVY6</accession>
<proteinExistence type="inferred from homology"/>
<evidence type="ECO:0000256" key="2">
    <source>
        <dbReference type="ARBA" id="ARBA00022695"/>
    </source>
</evidence>
<dbReference type="EC" id="2.7.7.60" evidence="3"/>
<keyword evidence="2 3" id="KW-0548">Nucleotidyltransferase</keyword>
<dbReference type="PANTHER" id="PTHR32125:SF4">
    <property type="entry name" value="2-C-METHYL-D-ERYTHRITOL 4-PHOSPHATE CYTIDYLYLTRANSFERASE, CHLOROPLASTIC"/>
    <property type="match status" value="1"/>
</dbReference>
<dbReference type="HAMAP" id="MF_00108">
    <property type="entry name" value="IspD"/>
    <property type="match status" value="1"/>
</dbReference>
<dbReference type="Pfam" id="PF01128">
    <property type="entry name" value="IspD"/>
    <property type="match status" value="1"/>
</dbReference>
<dbReference type="FunFam" id="3.90.550.10:FF:000003">
    <property type="entry name" value="2-C-methyl-D-erythritol 4-phosphate cytidylyltransferase"/>
    <property type="match status" value="1"/>
</dbReference>